<feature type="transmembrane region" description="Helical" evidence="1">
    <location>
        <begin position="66"/>
        <end position="88"/>
    </location>
</feature>
<accession>T0KHH6</accession>
<dbReference type="OrthoDB" id="7478618at2"/>
<evidence type="ECO:0000313" key="3">
    <source>
        <dbReference type="Proteomes" id="UP000015523"/>
    </source>
</evidence>
<name>T0KHH6_9SPHN</name>
<protein>
    <submittedName>
        <fullName evidence="2">Uncharacterized protein</fullName>
    </submittedName>
</protein>
<keyword evidence="1" id="KW-1133">Transmembrane helix</keyword>
<feature type="transmembrane region" description="Helical" evidence="1">
    <location>
        <begin position="6"/>
        <end position="24"/>
    </location>
</feature>
<dbReference type="RefSeq" id="WP_021317423.1">
    <property type="nucleotide sequence ID" value="NZ_AUWY01000058.1"/>
</dbReference>
<feature type="transmembrane region" description="Helical" evidence="1">
    <location>
        <begin position="36"/>
        <end position="54"/>
    </location>
</feature>
<dbReference type="eggNOG" id="ENOG5032IY6">
    <property type="taxonomic scope" value="Bacteria"/>
</dbReference>
<reference evidence="2 3" key="1">
    <citation type="journal article" date="2013" name="Genome Announc.">
        <title>Draft Genome Sequence of Sphingobium ummariense Strain RL-3, a Hexachlorocyclohexane-Degrading Bacterium.</title>
        <authorList>
            <person name="Kohli P."/>
            <person name="Dua A."/>
            <person name="Sangwan N."/>
            <person name="Oldach P."/>
            <person name="Khurana J.P."/>
            <person name="Lal R."/>
        </authorList>
    </citation>
    <scope>NUCLEOTIDE SEQUENCE [LARGE SCALE GENOMIC DNA]</scope>
    <source>
        <strain evidence="2 3">RL-3</strain>
    </source>
</reference>
<organism evidence="2 3">
    <name type="scientific">Sphingobium ummariense RL-3</name>
    <dbReference type="NCBI Taxonomy" id="1346791"/>
    <lineage>
        <taxon>Bacteria</taxon>
        <taxon>Pseudomonadati</taxon>
        <taxon>Pseudomonadota</taxon>
        <taxon>Alphaproteobacteria</taxon>
        <taxon>Sphingomonadales</taxon>
        <taxon>Sphingomonadaceae</taxon>
        <taxon>Sphingobium</taxon>
    </lineage>
</organism>
<dbReference type="AlphaFoldDB" id="T0KHH6"/>
<dbReference type="Proteomes" id="UP000015523">
    <property type="component" value="Unassembled WGS sequence"/>
</dbReference>
<comment type="caution">
    <text evidence="2">The sequence shown here is derived from an EMBL/GenBank/DDBJ whole genome shotgun (WGS) entry which is preliminary data.</text>
</comment>
<keyword evidence="1" id="KW-0472">Membrane</keyword>
<gene>
    <name evidence="2" type="ORF">M529_07655</name>
</gene>
<sequence>MPFVPKILLGAYLLFLVAAGWRLFGIAWSRRIKVATGLSLVVPLPLLFLLPALLRPREPFADLLLALGLALLVCGMLCLAAGMAIAWLRARRA</sequence>
<keyword evidence="1" id="KW-0812">Transmembrane</keyword>
<dbReference type="EMBL" id="AUWY01000058">
    <property type="protein sequence ID" value="EQB32703.1"/>
    <property type="molecule type" value="Genomic_DNA"/>
</dbReference>
<keyword evidence="3" id="KW-1185">Reference proteome</keyword>
<proteinExistence type="predicted"/>
<evidence type="ECO:0000313" key="2">
    <source>
        <dbReference type="EMBL" id="EQB32703.1"/>
    </source>
</evidence>
<dbReference type="STRING" id="1346791.M529_07655"/>
<evidence type="ECO:0000256" key="1">
    <source>
        <dbReference type="SAM" id="Phobius"/>
    </source>
</evidence>
<dbReference type="PATRIC" id="fig|1346791.3.peg.1467"/>